<dbReference type="VEuPathDB" id="FungiDB:BTJ68_05534"/>
<feature type="region of interest" description="Disordered" evidence="1">
    <location>
        <begin position="65"/>
        <end position="86"/>
    </location>
</feature>
<proteinExistence type="predicted"/>
<accession>A0A3M7H6X7</accession>
<reference evidence="2 3" key="1">
    <citation type="journal article" date="2018" name="BMC Genomics">
        <title>Genomic evidence for intraspecific hybridization in a clonal and extremely halotolerant yeast.</title>
        <authorList>
            <person name="Gostincar C."/>
            <person name="Stajich J.E."/>
            <person name="Zupancic J."/>
            <person name="Zalar P."/>
            <person name="Gunde-Cimerman N."/>
        </authorList>
    </citation>
    <scope>NUCLEOTIDE SEQUENCE [LARGE SCALE GENOMIC DNA]</scope>
    <source>
        <strain evidence="2 3">EXF-171</strain>
    </source>
</reference>
<evidence type="ECO:0000313" key="2">
    <source>
        <dbReference type="EMBL" id="RMZ09151.1"/>
    </source>
</evidence>
<name>A0A3M7H6X7_HORWE</name>
<protein>
    <submittedName>
        <fullName evidence="2">Uncharacterized protein</fullName>
    </submittedName>
</protein>
<evidence type="ECO:0000313" key="3">
    <source>
        <dbReference type="Proteomes" id="UP000281468"/>
    </source>
</evidence>
<comment type="caution">
    <text evidence="2">The sequence shown here is derived from an EMBL/GenBank/DDBJ whole genome shotgun (WGS) entry which is preliminary data.</text>
</comment>
<dbReference type="AlphaFoldDB" id="A0A3M7H6X7"/>
<gene>
    <name evidence="2" type="ORF">D0862_03708</name>
</gene>
<sequence>MCTQQLIWCCCGHGEFLPIEKCARAAKLGYCWTVVWGDHNVVIPSQCSYCKAGLNWKCPLGSALTQEQRRPDPSEPNNQTSTSSKQTLAGNAIGASDCGQGIADGLETLQMPDDFAFDGPGKGLTTPPGELEDILNTEFKDFDLSQDLWHYE</sequence>
<evidence type="ECO:0000256" key="1">
    <source>
        <dbReference type="SAM" id="MobiDB-lite"/>
    </source>
</evidence>
<dbReference type="EMBL" id="QWIQ01000083">
    <property type="protein sequence ID" value="RMZ09151.1"/>
    <property type="molecule type" value="Genomic_DNA"/>
</dbReference>
<feature type="compositionally biased region" description="Polar residues" evidence="1">
    <location>
        <begin position="75"/>
        <end position="86"/>
    </location>
</feature>
<dbReference type="Proteomes" id="UP000281468">
    <property type="component" value="Unassembled WGS sequence"/>
</dbReference>
<organism evidence="2 3">
    <name type="scientific">Hortaea werneckii</name>
    <name type="common">Black yeast</name>
    <name type="synonym">Cladosporium werneckii</name>
    <dbReference type="NCBI Taxonomy" id="91943"/>
    <lineage>
        <taxon>Eukaryota</taxon>
        <taxon>Fungi</taxon>
        <taxon>Dikarya</taxon>
        <taxon>Ascomycota</taxon>
        <taxon>Pezizomycotina</taxon>
        <taxon>Dothideomycetes</taxon>
        <taxon>Dothideomycetidae</taxon>
        <taxon>Mycosphaerellales</taxon>
        <taxon>Teratosphaeriaceae</taxon>
        <taxon>Hortaea</taxon>
    </lineage>
</organism>